<dbReference type="Proteomes" id="UP000018144">
    <property type="component" value="Unassembled WGS sequence"/>
</dbReference>
<evidence type="ECO:0000313" key="2">
    <source>
        <dbReference type="EMBL" id="CCX31360.1"/>
    </source>
</evidence>
<reference evidence="2 3" key="1">
    <citation type="journal article" date="2013" name="PLoS Genet.">
        <title>The genome and development-dependent transcriptomes of Pyronema confluens: a window into fungal evolution.</title>
        <authorList>
            <person name="Traeger S."/>
            <person name="Altegoer F."/>
            <person name="Freitag M."/>
            <person name="Gabaldon T."/>
            <person name="Kempken F."/>
            <person name="Kumar A."/>
            <person name="Marcet-Houben M."/>
            <person name="Poggeler S."/>
            <person name="Stajich J.E."/>
            <person name="Nowrousian M."/>
        </authorList>
    </citation>
    <scope>NUCLEOTIDE SEQUENCE [LARGE SCALE GENOMIC DNA]</scope>
    <source>
        <strain evidence="3">CBS 100304</strain>
        <tissue evidence="2">Vegetative mycelium</tissue>
    </source>
</reference>
<proteinExistence type="predicted"/>
<evidence type="ECO:0000256" key="1">
    <source>
        <dbReference type="SAM" id="MobiDB-lite"/>
    </source>
</evidence>
<gene>
    <name evidence="2" type="ORF">PCON_10661</name>
</gene>
<protein>
    <submittedName>
        <fullName evidence="2">Uncharacterized protein</fullName>
    </submittedName>
</protein>
<accession>U4LPW4</accession>
<organism evidence="2 3">
    <name type="scientific">Pyronema omphalodes (strain CBS 100304)</name>
    <name type="common">Pyronema confluens</name>
    <dbReference type="NCBI Taxonomy" id="1076935"/>
    <lineage>
        <taxon>Eukaryota</taxon>
        <taxon>Fungi</taxon>
        <taxon>Dikarya</taxon>
        <taxon>Ascomycota</taxon>
        <taxon>Pezizomycotina</taxon>
        <taxon>Pezizomycetes</taxon>
        <taxon>Pezizales</taxon>
        <taxon>Pyronemataceae</taxon>
        <taxon>Pyronema</taxon>
    </lineage>
</organism>
<sequence length="23" mass="2734">MGESREHETQPHSYPKHPQLDET</sequence>
<name>U4LPW4_PYROM</name>
<keyword evidence="3" id="KW-1185">Reference proteome</keyword>
<dbReference type="EMBL" id="HF935589">
    <property type="protein sequence ID" value="CCX31360.1"/>
    <property type="molecule type" value="Genomic_DNA"/>
</dbReference>
<feature type="compositionally biased region" description="Basic and acidic residues" evidence="1">
    <location>
        <begin position="1"/>
        <end position="10"/>
    </location>
</feature>
<dbReference type="AlphaFoldDB" id="U4LPW4"/>
<feature type="region of interest" description="Disordered" evidence="1">
    <location>
        <begin position="1"/>
        <end position="23"/>
    </location>
</feature>
<evidence type="ECO:0000313" key="3">
    <source>
        <dbReference type="Proteomes" id="UP000018144"/>
    </source>
</evidence>